<evidence type="ECO:0000313" key="3">
    <source>
        <dbReference type="Proteomes" id="UP000437131"/>
    </source>
</evidence>
<name>A0A844GV13_9CHRO</name>
<feature type="region of interest" description="Disordered" evidence="1">
    <location>
        <begin position="46"/>
        <end position="96"/>
    </location>
</feature>
<comment type="caution">
    <text evidence="2">The sequence shown here is derived from an EMBL/GenBank/DDBJ whole genome shotgun (WGS) entry which is preliminary data.</text>
</comment>
<proteinExistence type="predicted"/>
<protein>
    <submittedName>
        <fullName evidence="2">Uncharacterized protein</fullName>
    </submittedName>
</protein>
<feature type="compositionally biased region" description="Basic and acidic residues" evidence="1">
    <location>
        <begin position="46"/>
        <end position="66"/>
    </location>
</feature>
<dbReference type="RefSeq" id="WP_155084513.1">
    <property type="nucleotide sequence ID" value="NZ_WMIA01000025.1"/>
</dbReference>
<accession>A0A844GV13</accession>
<feature type="compositionally biased region" description="Basic and acidic residues" evidence="1">
    <location>
        <begin position="80"/>
        <end position="95"/>
    </location>
</feature>
<dbReference type="AlphaFoldDB" id="A0A844GV13"/>
<evidence type="ECO:0000256" key="1">
    <source>
        <dbReference type="SAM" id="MobiDB-lite"/>
    </source>
</evidence>
<dbReference type="EMBL" id="WMIA01000025">
    <property type="protein sequence ID" value="MTF40304.1"/>
    <property type="molecule type" value="Genomic_DNA"/>
</dbReference>
<feature type="region of interest" description="Disordered" evidence="1">
    <location>
        <begin position="1"/>
        <end position="23"/>
    </location>
</feature>
<sequence>MGNLRKENWDKLGHPKTNNINSFKTELGQNNKFNFSSEYIEIQKNEDNVSTSVKKDGQENKNKIDSQENCPDNAPSCPKETLKPSHDNTLERPNFDKSVPISEKMIILFLQWRMKSQKRRKNGRGLKME</sequence>
<organism evidence="2 3">
    <name type="scientific">Cyanobacterium aponinum 0216</name>
    <dbReference type="NCBI Taxonomy" id="2676140"/>
    <lineage>
        <taxon>Bacteria</taxon>
        <taxon>Bacillati</taxon>
        <taxon>Cyanobacteriota</taxon>
        <taxon>Cyanophyceae</taxon>
        <taxon>Oscillatoriophycideae</taxon>
        <taxon>Chroococcales</taxon>
        <taxon>Geminocystaceae</taxon>
        <taxon>Cyanobacterium</taxon>
    </lineage>
</organism>
<dbReference type="Proteomes" id="UP000437131">
    <property type="component" value="Unassembled WGS sequence"/>
</dbReference>
<feature type="compositionally biased region" description="Basic and acidic residues" evidence="1">
    <location>
        <begin position="1"/>
        <end position="13"/>
    </location>
</feature>
<reference evidence="2 3" key="1">
    <citation type="submission" date="2019-11" db="EMBL/GenBank/DDBJ databases">
        <title>Isolation of a new High Light Tolerant Cyanobacteria.</title>
        <authorList>
            <person name="Dobson Z."/>
            <person name="Vaughn N."/>
            <person name="Vaughn M."/>
            <person name="Fromme P."/>
            <person name="Mazor Y."/>
        </authorList>
    </citation>
    <scope>NUCLEOTIDE SEQUENCE [LARGE SCALE GENOMIC DNA]</scope>
    <source>
        <strain evidence="2 3">0216</strain>
    </source>
</reference>
<evidence type="ECO:0000313" key="2">
    <source>
        <dbReference type="EMBL" id="MTF40304.1"/>
    </source>
</evidence>
<gene>
    <name evidence="2" type="ORF">GGC33_15400</name>
</gene>